<organism evidence="9 10">
    <name type="scientific">Harryflintia acetispora</name>
    <dbReference type="NCBI Taxonomy" id="1849041"/>
    <lineage>
        <taxon>Bacteria</taxon>
        <taxon>Bacillati</taxon>
        <taxon>Bacillota</taxon>
        <taxon>Clostridia</taxon>
        <taxon>Eubacteriales</taxon>
        <taxon>Oscillospiraceae</taxon>
        <taxon>Harryflintia</taxon>
    </lineage>
</organism>
<comment type="subcellular location">
    <subcellularLocation>
        <location evidence="1 7">Cell membrane</location>
        <topology evidence="1 7">Multi-pass membrane protein</topology>
    </subcellularLocation>
</comment>
<comment type="similarity">
    <text evidence="7">Belongs to the binding-protein-dependent transport system permease family.</text>
</comment>
<dbReference type="InterPro" id="IPR051393">
    <property type="entry name" value="ABC_transporter_permease"/>
</dbReference>
<dbReference type="Pfam" id="PF00528">
    <property type="entry name" value="BPD_transp_1"/>
    <property type="match status" value="1"/>
</dbReference>
<dbReference type="EMBL" id="SLUK01000013">
    <property type="protein sequence ID" value="TCL41577.1"/>
    <property type="molecule type" value="Genomic_DNA"/>
</dbReference>
<dbReference type="Proteomes" id="UP000294682">
    <property type="component" value="Unassembled WGS sequence"/>
</dbReference>
<evidence type="ECO:0000256" key="2">
    <source>
        <dbReference type="ARBA" id="ARBA00022448"/>
    </source>
</evidence>
<keyword evidence="4 7" id="KW-0812">Transmembrane</keyword>
<keyword evidence="6 7" id="KW-0472">Membrane</keyword>
<dbReference type="RefSeq" id="WP_079697901.1">
    <property type="nucleotide sequence ID" value="NZ_JADNAH010000108.1"/>
</dbReference>
<dbReference type="PANTHER" id="PTHR30193">
    <property type="entry name" value="ABC TRANSPORTER PERMEASE PROTEIN"/>
    <property type="match status" value="1"/>
</dbReference>
<keyword evidence="5 7" id="KW-1133">Transmembrane helix</keyword>
<feature type="transmembrane region" description="Helical" evidence="7">
    <location>
        <begin position="264"/>
        <end position="286"/>
    </location>
</feature>
<dbReference type="OrthoDB" id="367897at2"/>
<keyword evidence="3" id="KW-1003">Cell membrane</keyword>
<keyword evidence="10" id="KW-1185">Reference proteome</keyword>
<evidence type="ECO:0000313" key="10">
    <source>
        <dbReference type="Proteomes" id="UP000294682"/>
    </source>
</evidence>
<comment type="caution">
    <text evidence="9">The sequence shown here is derived from an EMBL/GenBank/DDBJ whole genome shotgun (WGS) entry which is preliminary data.</text>
</comment>
<feature type="domain" description="ABC transmembrane type-1" evidence="8">
    <location>
        <begin position="69"/>
        <end position="285"/>
    </location>
</feature>
<dbReference type="GO" id="GO:0005886">
    <property type="term" value="C:plasma membrane"/>
    <property type="evidence" value="ECO:0007669"/>
    <property type="project" value="UniProtKB-SubCell"/>
</dbReference>
<protein>
    <submittedName>
        <fullName evidence="9">Carbohydrate ABC transporter membrane protein 1 (CUT1 family)</fullName>
    </submittedName>
</protein>
<accession>A0A9X8Y7B9</accession>
<sequence length="294" mass="33284">MKVYRDKRIIILYLFPAIALMALFVYYPLVQSIVFSLFKWASFSPEKQWVGFYNYHLIVSDTATFFTILRNNFFYAVVSTIFQAGLGLVFAACLEEKFMRGTQPFFRTVLFIPSLIAMTVIAMLWQFMYDPNIGMINQAIQALGFKDFNAQWLGDSNLSIWCCIIVSQWQYIGYCMMLDLVGIQKIDGELFEAATIDGATRPQVFRYITLPLMKESILVTTVVTILGSVKVFTEVYVMTAGGPGRSSEVLATAMYRAAFKNDEMGVACAYAIMIFVLTFICAALQLKLSHTGEE</sequence>
<reference evidence="9 10" key="1">
    <citation type="submission" date="2019-03" db="EMBL/GenBank/DDBJ databases">
        <title>Genomic Encyclopedia of Type Strains, Phase IV (KMG-IV): sequencing the most valuable type-strain genomes for metagenomic binning, comparative biology and taxonomic classification.</title>
        <authorList>
            <person name="Goeker M."/>
        </authorList>
    </citation>
    <scope>NUCLEOTIDE SEQUENCE [LARGE SCALE GENOMIC DNA]</scope>
    <source>
        <strain evidence="9 10">DSM 100433</strain>
    </source>
</reference>
<evidence type="ECO:0000313" key="9">
    <source>
        <dbReference type="EMBL" id="TCL41577.1"/>
    </source>
</evidence>
<gene>
    <name evidence="9" type="ORF">EDD78_11351</name>
</gene>
<evidence type="ECO:0000256" key="3">
    <source>
        <dbReference type="ARBA" id="ARBA00022475"/>
    </source>
</evidence>
<evidence type="ECO:0000256" key="1">
    <source>
        <dbReference type="ARBA" id="ARBA00004651"/>
    </source>
</evidence>
<feature type="transmembrane region" description="Helical" evidence="7">
    <location>
        <begin position="105"/>
        <end position="125"/>
    </location>
</feature>
<evidence type="ECO:0000256" key="4">
    <source>
        <dbReference type="ARBA" id="ARBA00022692"/>
    </source>
</evidence>
<evidence type="ECO:0000256" key="6">
    <source>
        <dbReference type="ARBA" id="ARBA00023136"/>
    </source>
</evidence>
<feature type="transmembrane region" description="Helical" evidence="7">
    <location>
        <begin position="9"/>
        <end position="29"/>
    </location>
</feature>
<evidence type="ECO:0000259" key="8">
    <source>
        <dbReference type="PROSITE" id="PS50928"/>
    </source>
</evidence>
<dbReference type="PROSITE" id="PS50928">
    <property type="entry name" value="ABC_TM1"/>
    <property type="match status" value="1"/>
</dbReference>
<keyword evidence="2 7" id="KW-0813">Transport</keyword>
<feature type="transmembrane region" description="Helical" evidence="7">
    <location>
        <begin position="73"/>
        <end position="93"/>
    </location>
</feature>
<dbReference type="SUPFAM" id="SSF161098">
    <property type="entry name" value="MetI-like"/>
    <property type="match status" value="1"/>
</dbReference>
<proteinExistence type="inferred from homology"/>
<dbReference type="CDD" id="cd06261">
    <property type="entry name" value="TM_PBP2"/>
    <property type="match status" value="1"/>
</dbReference>
<dbReference type="GO" id="GO:0055085">
    <property type="term" value="P:transmembrane transport"/>
    <property type="evidence" value="ECO:0007669"/>
    <property type="project" value="InterPro"/>
</dbReference>
<dbReference type="PANTHER" id="PTHR30193:SF37">
    <property type="entry name" value="INNER MEMBRANE ABC TRANSPORTER PERMEASE PROTEIN YCJO"/>
    <property type="match status" value="1"/>
</dbReference>
<evidence type="ECO:0000256" key="5">
    <source>
        <dbReference type="ARBA" id="ARBA00022989"/>
    </source>
</evidence>
<dbReference type="AlphaFoldDB" id="A0A9X8Y7B9"/>
<dbReference type="Gene3D" id="1.10.3720.10">
    <property type="entry name" value="MetI-like"/>
    <property type="match status" value="1"/>
</dbReference>
<dbReference type="InterPro" id="IPR000515">
    <property type="entry name" value="MetI-like"/>
</dbReference>
<name>A0A9X8Y7B9_9FIRM</name>
<dbReference type="InterPro" id="IPR035906">
    <property type="entry name" value="MetI-like_sf"/>
</dbReference>
<evidence type="ECO:0000256" key="7">
    <source>
        <dbReference type="RuleBase" id="RU363032"/>
    </source>
</evidence>